<dbReference type="AlphaFoldDB" id="A0A4Y2JPD9"/>
<accession>A0A4Y2JPD9</accession>
<name>A0A4Y2JPD9_ARAVE</name>
<keyword evidence="2" id="KW-1185">Reference proteome</keyword>
<comment type="caution">
    <text evidence="1">The sequence shown here is derived from an EMBL/GenBank/DDBJ whole genome shotgun (WGS) entry which is preliminary data.</text>
</comment>
<organism evidence="1 2">
    <name type="scientific">Araneus ventricosus</name>
    <name type="common">Orbweaver spider</name>
    <name type="synonym">Epeira ventricosa</name>
    <dbReference type="NCBI Taxonomy" id="182803"/>
    <lineage>
        <taxon>Eukaryota</taxon>
        <taxon>Metazoa</taxon>
        <taxon>Ecdysozoa</taxon>
        <taxon>Arthropoda</taxon>
        <taxon>Chelicerata</taxon>
        <taxon>Arachnida</taxon>
        <taxon>Araneae</taxon>
        <taxon>Araneomorphae</taxon>
        <taxon>Entelegynae</taxon>
        <taxon>Araneoidea</taxon>
        <taxon>Araneidae</taxon>
        <taxon>Araneus</taxon>
    </lineage>
</organism>
<reference evidence="1 2" key="1">
    <citation type="journal article" date="2019" name="Sci. Rep.">
        <title>Orb-weaving spider Araneus ventricosus genome elucidates the spidroin gene catalogue.</title>
        <authorList>
            <person name="Kono N."/>
            <person name="Nakamura H."/>
            <person name="Ohtoshi R."/>
            <person name="Moran D.A.P."/>
            <person name="Shinohara A."/>
            <person name="Yoshida Y."/>
            <person name="Fujiwara M."/>
            <person name="Mori M."/>
            <person name="Tomita M."/>
            <person name="Arakawa K."/>
        </authorList>
    </citation>
    <scope>NUCLEOTIDE SEQUENCE [LARGE SCALE GENOMIC DNA]</scope>
</reference>
<gene>
    <name evidence="1" type="ORF">AVEN_184538_1</name>
</gene>
<sequence>MDAMRSTEMFDATYPGRQIESFVARPPRMPDHNPYKYFFYGEFKSFASLDICGHTVGLHIRNPCCCGRSDHFGSWKRKDA</sequence>
<protein>
    <submittedName>
        <fullName evidence="1">Uncharacterized protein</fullName>
    </submittedName>
</protein>
<dbReference type="EMBL" id="BGPR01003682">
    <property type="protein sequence ID" value="GBM91202.1"/>
    <property type="molecule type" value="Genomic_DNA"/>
</dbReference>
<evidence type="ECO:0000313" key="2">
    <source>
        <dbReference type="Proteomes" id="UP000499080"/>
    </source>
</evidence>
<dbReference type="Proteomes" id="UP000499080">
    <property type="component" value="Unassembled WGS sequence"/>
</dbReference>
<proteinExistence type="predicted"/>
<evidence type="ECO:0000313" key="1">
    <source>
        <dbReference type="EMBL" id="GBM91202.1"/>
    </source>
</evidence>